<evidence type="ECO:0000256" key="8">
    <source>
        <dbReference type="SAM" id="MobiDB-lite"/>
    </source>
</evidence>
<dbReference type="InterPro" id="IPR019440">
    <property type="entry name" value="MAU2"/>
</dbReference>
<evidence type="ECO:0000256" key="3">
    <source>
        <dbReference type="ARBA" id="ARBA00022618"/>
    </source>
</evidence>
<reference evidence="9 10" key="1">
    <citation type="journal article" date="2016" name="Mol. Biol. Evol.">
        <title>Comparative Genomics of Early-Diverging Mushroom-Forming Fungi Provides Insights into the Origins of Lignocellulose Decay Capabilities.</title>
        <authorList>
            <person name="Nagy L.G."/>
            <person name="Riley R."/>
            <person name="Tritt A."/>
            <person name="Adam C."/>
            <person name="Daum C."/>
            <person name="Floudas D."/>
            <person name="Sun H."/>
            <person name="Yadav J.S."/>
            <person name="Pangilinan J."/>
            <person name="Larsson K.H."/>
            <person name="Matsuura K."/>
            <person name="Barry K."/>
            <person name="Labutti K."/>
            <person name="Kuo R."/>
            <person name="Ohm R.A."/>
            <person name="Bhattacharya S.S."/>
            <person name="Shirouzu T."/>
            <person name="Yoshinaga Y."/>
            <person name="Martin F.M."/>
            <person name="Grigoriev I.V."/>
            <person name="Hibbett D.S."/>
        </authorList>
    </citation>
    <scope>NUCLEOTIDE SEQUENCE [LARGE SCALE GENOMIC DNA]</scope>
    <source>
        <strain evidence="9 10">HHB10207 ss-3</strain>
    </source>
</reference>
<proteinExistence type="inferred from homology"/>
<keyword evidence="3" id="KW-0132">Cell division</keyword>
<evidence type="ECO:0000313" key="10">
    <source>
        <dbReference type="Proteomes" id="UP000076798"/>
    </source>
</evidence>
<name>A0A166IFX3_9AGAM</name>
<dbReference type="AlphaFoldDB" id="A0A166IFX3"/>
<dbReference type="GO" id="GO:0005634">
    <property type="term" value="C:nucleus"/>
    <property type="evidence" value="ECO:0007669"/>
    <property type="project" value="UniProtKB-SubCell"/>
</dbReference>
<comment type="subcellular location">
    <subcellularLocation>
        <location evidence="1">Nucleus</location>
    </subcellularLocation>
</comment>
<protein>
    <recommendedName>
        <fullName evidence="11">Anaphase-promoting complex subunit 5</fullName>
    </recommendedName>
</protein>
<dbReference type="Proteomes" id="UP000076798">
    <property type="component" value="Unassembled WGS sequence"/>
</dbReference>
<comment type="similarity">
    <text evidence="2">Belongs to the SCC4/mau-2 family.</text>
</comment>
<evidence type="ECO:0000256" key="4">
    <source>
        <dbReference type="ARBA" id="ARBA00022776"/>
    </source>
</evidence>
<dbReference type="GO" id="GO:0007059">
    <property type="term" value="P:chromosome segregation"/>
    <property type="evidence" value="ECO:0007669"/>
    <property type="project" value="UniProtKB-KW"/>
</dbReference>
<dbReference type="EMBL" id="KV428006">
    <property type="protein sequence ID" value="KZT43709.1"/>
    <property type="molecule type" value="Genomic_DNA"/>
</dbReference>
<evidence type="ECO:0000256" key="2">
    <source>
        <dbReference type="ARBA" id="ARBA00008585"/>
    </source>
</evidence>
<dbReference type="GO" id="GO:0051301">
    <property type="term" value="P:cell division"/>
    <property type="evidence" value="ECO:0007669"/>
    <property type="project" value="UniProtKB-KW"/>
</dbReference>
<keyword evidence="7" id="KW-0131">Cell cycle</keyword>
<dbReference type="GO" id="GO:0007064">
    <property type="term" value="P:mitotic sister chromatid cohesion"/>
    <property type="evidence" value="ECO:0007669"/>
    <property type="project" value="InterPro"/>
</dbReference>
<keyword evidence="10" id="KW-1185">Reference proteome</keyword>
<evidence type="ECO:0008006" key="11">
    <source>
        <dbReference type="Google" id="ProtNLM"/>
    </source>
</evidence>
<dbReference type="Pfam" id="PF10345">
    <property type="entry name" value="Cohesin_load"/>
    <property type="match status" value="1"/>
</dbReference>
<keyword evidence="4" id="KW-0498">Mitosis</keyword>
<organism evidence="9 10">
    <name type="scientific">Sistotremastrum suecicum HHB10207 ss-3</name>
    <dbReference type="NCBI Taxonomy" id="1314776"/>
    <lineage>
        <taxon>Eukaryota</taxon>
        <taxon>Fungi</taxon>
        <taxon>Dikarya</taxon>
        <taxon>Basidiomycota</taxon>
        <taxon>Agaricomycotina</taxon>
        <taxon>Agaricomycetes</taxon>
        <taxon>Sistotremastrales</taxon>
        <taxon>Sistotremastraceae</taxon>
        <taxon>Sistotremastrum</taxon>
    </lineage>
</organism>
<evidence type="ECO:0000313" key="9">
    <source>
        <dbReference type="EMBL" id="KZT43709.1"/>
    </source>
</evidence>
<feature type="region of interest" description="Disordered" evidence="8">
    <location>
        <begin position="1"/>
        <end position="33"/>
    </location>
</feature>
<feature type="compositionally biased region" description="Polar residues" evidence="8">
    <location>
        <begin position="1"/>
        <end position="15"/>
    </location>
</feature>
<keyword evidence="5" id="KW-0159">Chromosome partition</keyword>
<evidence type="ECO:0000256" key="7">
    <source>
        <dbReference type="ARBA" id="ARBA00023306"/>
    </source>
</evidence>
<accession>A0A166IFX3</accession>
<sequence length="656" mass="71647">MPSAVSSDPVNSEPKQTLKRKRNDYEPEGSIRVPPPLSPQLLLLQLPTLLAHPPSHPLHIPGLHLSLLAYRKCLSLGGLTPDSECRALLGIVEVGIRVAGAGLSTRPEAEWTWAARIENEVERSIGKGLLLCEQHTSLRIHKVHFLSLHVRLAIWQHNFKNDPPHTLYMPHLSLISLALSSNPPDIPQALQSTATLSELAVKLKDQPILLLSNVIRLRILMKGEQWTDVPESLQQVETLLRFEVDPALPNSTNAQGVAFRTFETSFDAAMAVHTLMLGIVYYTQIGNSIEASKRLAHLHFLLDSGLLEAFPQGLVSVVLQSGPPLLLRVTHPRILLQLAFLTSSISKRDPVGRKPRRKAFAQEGLSMIESESRGFIDLPLWSGLHEMNEVTMGISKIKADLLCELAAVAISRSEFSDAKTLLSDLISYTRSTGLFPSFAARIALHQAHLAHATGNSPRAMLCYRAAAHLGGEGTWLWASARAGEIGLRIGLGDQSELSPLDRETLQLCRGSGGTLECVGRVLEAASTDEIVKAKQHFKLSLEMATAAQDNHLRALVLAITSSYYFHTAGDHALVMLRTCRQLAAGMGSSDASGSSQSEGATGNAALGLWVGERFLEIYNRQGRLDKVEKQKVLNEEFTSALGRIVEFASQAEPGRS</sequence>
<evidence type="ECO:0000256" key="6">
    <source>
        <dbReference type="ARBA" id="ARBA00023242"/>
    </source>
</evidence>
<dbReference type="PANTHER" id="PTHR21394">
    <property type="entry name" value="MAU2 CHROMATID COHESION FACTOR HOMOLOG"/>
    <property type="match status" value="1"/>
</dbReference>
<evidence type="ECO:0000256" key="1">
    <source>
        <dbReference type="ARBA" id="ARBA00004123"/>
    </source>
</evidence>
<dbReference type="OrthoDB" id="5565328at2759"/>
<keyword evidence="6" id="KW-0539">Nucleus</keyword>
<gene>
    <name evidence="9" type="ORF">SISSUDRAFT_1057257</name>
</gene>
<evidence type="ECO:0000256" key="5">
    <source>
        <dbReference type="ARBA" id="ARBA00022829"/>
    </source>
</evidence>